<gene>
    <name evidence="2" type="ORF">M104_4949</name>
</gene>
<evidence type="ECO:0000313" key="3">
    <source>
        <dbReference type="Proteomes" id="UP000022433"/>
    </source>
</evidence>
<accession>A0AAN4SG88</accession>
<comment type="caution">
    <text evidence="2">The sequence shown here is derived from an EMBL/GenBank/DDBJ whole genome shotgun (WGS) entry which is preliminary data.</text>
</comment>
<feature type="transmembrane region" description="Helical" evidence="1">
    <location>
        <begin position="6"/>
        <end position="26"/>
    </location>
</feature>
<name>A0AAN4SG88_BACFG</name>
<evidence type="ECO:0008006" key="4">
    <source>
        <dbReference type="Google" id="ProtNLM"/>
    </source>
</evidence>
<reference evidence="2 3" key="1">
    <citation type="submission" date="2014-02" db="EMBL/GenBank/DDBJ databases">
        <authorList>
            <person name="Sears C."/>
            <person name="Carroll K."/>
            <person name="Sack B.R."/>
            <person name="Qadri F."/>
            <person name="Myers L.L."/>
            <person name="Chung G.-T."/>
            <person name="Escheverria P."/>
            <person name="Fraser C.M."/>
            <person name="Sadzewicz L."/>
            <person name="Shefchek K.A."/>
            <person name="Tallon L."/>
            <person name="Das S.P."/>
            <person name="Daugherty S."/>
            <person name="Mongodin E.F."/>
        </authorList>
    </citation>
    <scope>NUCLEOTIDE SEQUENCE [LARGE SCALE GENOMIC DNA]</scope>
    <source>
        <strain evidence="2 3">1007-1-F #10</strain>
    </source>
</reference>
<dbReference type="Proteomes" id="UP000022433">
    <property type="component" value="Unassembled WGS sequence"/>
</dbReference>
<keyword evidence="1" id="KW-0812">Transmembrane</keyword>
<dbReference type="AlphaFoldDB" id="A0AAN4SG88"/>
<sequence length="45" mass="5536">MLRQEFVYNVLWFMMFDMLIFLFSTIDPPGYSGYKYGFHFLNVKK</sequence>
<keyword evidence="1" id="KW-1133">Transmembrane helix</keyword>
<evidence type="ECO:0000313" key="2">
    <source>
        <dbReference type="EMBL" id="EYA12020.1"/>
    </source>
</evidence>
<proteinExistence type="predicted"/>
<keyword evidence="1" id="KW-0472">Membrane</keyword>
<dbReference type="EMBL" id="JGEA01000050">
    <property type="protein sequence ID" value="EYA12020.1"/>
    <property type="molecule type" value="Genomic_DNA"/>
</dbReference>
<organism evidence="2 3">
    <name type="scientific">Bacteroides fragilis str. 1007-1-F #10</name>
    <dbReference type="NCBI Taxonomy" id="1339295"/>
    <lineage>
        <taxon>Bacteria</taxon>
        <taxon>Pseudomonadati</taxon>
        <taxon>Bacteroidota</taxon>
        <taxon>Bacteroidia</taxon>
        <taxon>Bacteroidales</taxon>
        <taxon>Bacteroidaceae</taxon>
        <taxon>Bacteroides</taxon>
    </lineage>
</organism>
<evidence type="ECO:0000256" key="1">
    <source>
        <dbReference type="SAM" id="Phobius"/>
    </source>
</evidence>
<protein>
    <recommendedName>
        <fullName evidence="4">Transmembrane protein</fullName>
    </recommendedName>
</protein>